<evidence type="ECO:0000256" key="7">
    <source>
        <dbReference type="ARBA" id="ARBA00023277"/>
    </source>
</evidence>
<evidence type="ECO:0000256" key="3">
    <source>
        <dbReference type="ARBA" id="ARBA00022695"/>
    </source>
</evidence>
<dbReference type="GO" id="GO:0008108">
    <property type="term" value="F:UDP-glucose:hexose-1-phosphate uridylyltransferase activity"/>
    <property type="evidence" value="ECO:0007669"/>
    <property type="project" value="UniProtKB-UniRule"/>
</dbReference>
<protein>
    <recommendedName>
        <fullName evidence="8">Galactose-1-phosphate uridylyltransferase</fullName>
        <ecNumber evidence="8">2.7.7.12</ecNumber>
    </recommendedName>
</protein>
<dbReference type="PANTHER" id="PTHR42763:SF1">
    <property type="entry name" value="UDP-GLUCOSE--HEXOSE-1-PHOSPHATE URIDYLYLTRANSFERASE"/>
    <property type="match status" value="1"/>
</dbReference>
<evidence type="ECO:0000256" key="1">
    <source>
        <dbReference type="ARBA" id="ARBA00010951"/>
    </source>
</evidence>
<keyword evidence="14" id="KW-1185">Reference proteome</keyword>
<feature type="domain" description="Galactose-1-phosphate uridyl transferase C-terminal" evidence="12">
    <location>
        <begin position="185"/>
        <end position="297"/>
    </location>
</feature>
<evidence type="ECO:0000313" key="13">
    <source>
        <dbReference type="EMBL" id="RDV82110.1"/>
    </source>
</evidence>
<keyword evidence="7" id="KW-0119">Carbohydrate metabolism</keyword>
<dbReference type="PANTHER" id="PTHR42763">
    <property type="entry name" value="ADP-GLUCOSE PHOSPHORYLASE"/>
    <property type="match status" value="1"/>
</dbReference>
<keyword evidence="5 10" id="KW-0862">Zinc</keyword>
<evidence type="ECO:0000256" key="8">
    <source>
        <dbReference type="NCBIfam" id="TIGR00209"/>
    </source>
</evidence>
<dbReference type="InterPro" id="IPR053177">
    <property type="entry name" value="ADP-glucose_phosphorylase"/>
</dbReference>
<evidence type="ECO:0000256" key="9">
    <source>
        <dbReference type="PIRSR" id="PIRSR000808-1"/>
    </source>
</evidence>
<dbReference type="Gene3D" id="3.30.428.10">
    <property type="entry name" value="HIT-like"/>
    <property type="match status" value="2"/>
</dbReference>
<keyword evidence="4 10" id="KW-0479">Metal-binding</keyword>
<dbReference type="EC" id="2.7.7.12" evidence="8"/>
<dbReference type="UniPathway" id="UPA00214"/>
<evidence type="ECO:0000259" key="11">
    <source>
        <dbReference type="Pfam" id="PF01087"/>
    </source>
</evidence>
<dbReference type="InterPro" id="IPR036265">
    <property type="entry name" value="HIT-like_sf"/>
</dbReference>
<dbReference type="NCBIfam" id="TIGR00209">
    <property type="entry name" value="galT_1"/>
    <property type="match status" value="1"/>
</dbReference>
<dbReference type="InterPro" id="IPR005850">
    <property type="entry name" value="GalP_Utransf_C"/>
</dbReference>
<dbReference type="SUPFAM" id="SSF54197">
    <property type="entry name" value="HIT-like"/>
    <property type="match status" value="2"/>
</dbReference>
<accession>A0A3D8P202</accession>
<dbReference type="InterPro" id="IPR001937">
    <property type="entry name" value="GalP_UDPtransf1"/>
</dbReference>
<dbReference type="GO" id="GO:0008270">
    <property type="term" value="F:zinc ion binding"/>
    <property type="evidence" value="ECO:0007669"/>
    <property type="project" value="InterPro"/>
</dbReference>
<evidence type="ECO:0000256" key="6">
    <source>
        <dbReference type="ARBA" id="ARBA00023144"/>
    </source>
</evidence>
<sequence>MPEWRKDPVVDRWVAVSTERAKRPTDYRPPLERKKQERCPLCVGHEGDTPPEVMAFRHPGSLPDRPGWWVRVVPNKFPACRVEEEDIVRPHGPYQWRCGVGAHEVIVETPEHVPNLVNQSEAQIAEVIWAWRARLLDLRRDTRFKYIQIFKNKGSVAGASLEHAHSQLIALPLVPAEIRAELAGVKAYREEKGSCVFCDLWRYELEAGERVVEESRCFLCFVPYAARFPFEMWLVPKRHEPDFGAIEEGEVRDLAWLLKRTLRRLAQTVFDPPFNLVLHTAPVNVSEPVDYHWHIEILPRLTIMAGFELGTGYYINPTPPEMAAAALREQEVEERMVSHFV</sequence>
<dbReference type="Proteomes" id="UP000256329">
    <property type="component" value="Unassembled WGS sequence"/>
</dbReference>
<dbReference type="EMBL" id="QSLN01000012">
    <property type="protein sequence ID" value="RDV82110.1"/>
    <property type="molecule type" value="Genomic_DNA"/>
</dbReference>
<name>A0A3D8P202_9THEO</name>
<dbReference type="RefSeq" id="WP_115793003.1">
    <property type="nucleotide sequence ID" value="NZ_QSLN01000012.1"/>
</dbReference>
<feature type="domain" description="Galactose-1-phosphate uridyl transferase N-terminal" evidence="11">
    <location>
        <begin position="73"/>
        <end position="175"/>
    </location>
</feature>
<reference evidence="13 14" key="1">
    <citation type="submission" date="2018-08" db="EMBL/GenBank/DDBJ databases">
        <title>Form III RuBisCO-mediated autotrophy in Thermodesulfobium bacteria.</title>
        <authorList>
            <person name="Toshchakov S.V."/>
            <person name="Kublanov I.V."/>
            <person name="Frolov E."/>
            <person name="Bonch-Osmolovskaya E.A."/>
            <person name="Tourova T.P."/>
            <person name="Chernych N.A."/>
            <person name="Lebedinsky A.V."/>
        </authorList>
    </citation>
    <scope>NUCLEOTIDE SEQUENCE [LARGE SCALE GENOMIC DNA]</scope>
    <source>
        <strain evidence="13 14">SR</strain>
    </source>
</reference>
<dbReference type="Pfam" id="PF01087">
    <property type="entry name" value="GalP_UDP_transf"/>
    <property type="match status" value="1"/>
</dbReference>
<feature type="binding site" evidence="10">
    <location>
        <position position="39"/>
    </location>
    <ligand>
        <name>Zn(2+)</name>
        <dbReference type="ChEBI" id="CHEBI:29105"/>
    </ligand>
</feature>
<comment type="cofactor">
    <cofactor evidence="10">
        <name>Zn(2+)</name>
        <dbReference type="ChEBI" id="CHEBI:29105"/>
    </cofactor>
    <text evidence="10">Binds 1 zinc ion per subunit.</text>
</comment>
<evidence type="ECO:0000256" key="10">
    <source>
        <dbReference type="PIRSR" id="PIRSR000808-3"/>
    </source>
</evidence>
<dbReference type="GO" id="GO:0006012">
    <property type="term" value="P:galactose metabolic process"/>
    <property type="evidence" value="ECO:0007669"/>
    <property type="project" value="UniProtKB-UniRule"/>
</dbReference>
<evidence type="ECO:0000313" key="14">
    <source>
        <dbReference type="Proteomes" id="UP000256329"/>
    </source>
</evidence>
<evidence type="ECO:0000256" key="5">
    <source>
        <dbReference type="ARBA" id="ARBA00022833"/>
    </source>
</evidence>
<feature type="active site" description="Tele-UMP-histidine intermediate" evidence="9">
    <location>
        <position position="165"/>
    </location>
</feature>
<dbReference type="Pfam" id="PF02744">
    <property type="entry name" value="GalP_UDP_tr_C"/>
    <property type="match status" value="1"/>
</dbReference>
<dbReference type="OrthoDB" id="9769064at2"/>
<feature type="binding site" evidence="10">
    <location>
        <position position="42"/>
    </location>
    <ligand>
        <name>Zn(2+)</name>
        <dbReference type="ChEBI" id="CHEBI:29105"/>
    </ligand>
</feature>
<evidence type="ECO:0000259" key="12">
    <source>
        <dbReference type="Pfam" id="PF02744"/>
    </source>
</evidence>
<organism evidence="13 14">
    <name type="scientific">Ammonifex thiophilus</name>
    <dbReference type="NCBI Taxonomy" id="444093"/>
    <lineage>
        <taxon>Bacteria</taxon>
        <taxon>Bacillati</taxon>
        <taxon>Bacillota</taxon>
        <taxon>Clostridia</taxon>
        <taxon>Thermoanaerobacterales</taxon>
        <taxon>Thermoanaerobacteraceae</taxon>
        <taxon>Ammonifex</taxon>
    </lineage>
</organism>
<feature type="binding site" evidence="10">
    <location>
        <position position="112"/>
    </location>
    <ligand>
        <name>Zn(2+)</name>
        <dbReference type="ChEBI" id="CHEBI:29105"/>
    </ligand>
</feature>
<evidence type="ECO:0000256" key="2">
    <source>
        <dbReference type="ARBA" id="ARBA00022679"/>
    </source>
</evidence>
<evidence type="ECO:0000256" key="4">
    <source>
        <dbReference type="ARBA" id="ARBA00022723"/>
    </source>
</evidence>
<comment type="caution">
    <text evidence="13">The sequence shown here is derived from an EMBL/GenBank/DDBJ whole genome shotgun (WGS) entry which is preliminary data.</text>
</comment>
<proteinExistence type="inferred from homology"/>
<dbReference type="PIRSF" id="PIRSF000808">
    <property type="entry name" value="GalT"/>
    <property type="match status" value="1"/>
</dbReference>
<keyword evidence="2 13" id="KW-0808">Transferase</keyword>
<keyword evidence="3 13" id="KW-0548">Nucleotidyltransferase</keyword>
<keyword evidence="6" id="KW-0299">Galactose metabolism</keyword>
<feature type="binding site" evidence="10">
    <location>
        <position position="163"/>
    </location>
    <ligand>
        <name>Zn(2+)</name>
        <dbReference type="ChEBI" id="CHEBI:29105"/>
    </ligand>
</feature>
<dbReference type="InterPro" id="IPR005849">
    <property type="entry name" value="GalP_Utransf_N"/>
</dbReference>
<comment type="similarity">
    <text evidence="1">Belongs to the galactose-1-phosphate uridylyltransferase type 1 family.</text>
</comment>
<dbReference type="AlphaFoldDB" id="A0A3D8P202"/>
<gene>
    <name evidence="13" type="primary">galT</name>
    <name evidence="13" type="ORF">DXX99_08155</name>
</gene>